<accession>A0A0B6AL24</accession>
<evidence type="ECO:0000313" key="2">
    <source>
        <dbReference type="Proteomes" id="UP000031829"/>
    </source>
</evidence>
<evidence type="ECO:0000313" key="1">
    <source>
        <dbReference type="EMBL" id="AJI21762.1"/>
    </source>
</evidence>
<dbReference type="RefSeq" id="WP_013056059.1">
    <property type="nucleotide sequence ID" value="NZ_BCVB01000003.1"/>
</dbReference>
<organism evidence="1 2">
    <name type="scientific">Priestia megaterium (strain ATCC 14581 / DSM 32 / CCUG 1817 / JCM 2506 / NBRC 15308 / NCIMB 9376 / NCTC 10342 / NRRL B-14308 / VKM B-512 / Ford 19)</name>
    <name type="common">Bacillus megaterium</name>
    <dbReference type="NCBI Taxonomy" id="1348623"/>
    <lineage>
        <taxon>Bacteria</taxon>
        <taxon>Bacillati</taxon>
        <taxon>Bacillota</taxon>
        <taxon>Bacilli</taxon>
        <taxon>Bacillales</taxon>
        <taxon>Bacillaceae</taxon>
        <taxon>Priestia</taxon>
    </lineage>
</organism>
<dbReference type="KEGG" id="bmeg:BG04_3646"/>
<gene>
    <name evidence="1" type="ORF">BG04_3646</name>
</gene>
<dbReference type="Proteomes" id="UP000031829">
    <property type="component" value="Chromosome"/>
</dbReference>
<name>A0A0B6AL24_PRIM2</name>
<dbReference type="InterPro" id="IPR025236">
    <property type="entry name" value="SR1P"/>
</dbReference>
<proteinExistence type="predicted"/>
<dbReference type="GeneID" id="93641701"/>
<dbReference type="AlphaFoldDB" id="A0A0B6AL24"/>
<protein>
    <recommendedName>
        <fullName evidence="3">GapA-binding peptide SR1P</fullName>
    </recommendedName>
</protein>
<dbReference type="EMBL" id="CP009920">
    <property type="protein sequence ID" value="AJI21762.1"/>
    <property type="molecule type" value="Genomic_DNA"/>
</dbReference>
<dbReference type="Pfam" id="PF13790">
    <property type="entry name" value="SR1P"/>
    <property type="match status" value="1"/>
</dbReference>
<evidence type="ECO:0008006" key="3">
    <source>
        <dbReference type="Google" id="ProtNLM"/>
    </source>
</evidence>
<reference evidence="1 2" key="1">
    <citation type="journal article" date="2015" name="Genome Announc.">
        <title>Complete genome sequences for 35 biothreat assay-relevant bacillus species.</title>
        <authorList>
            <person name="Johnson S.L."/>
            <person name="Daligault H.E."/>
            <person name="Davenport K.W."/>
            <person name="Jaissle J."/>
            <person name="Frey K.G."/>
            <person name="Ladner J.T."/>
            <person name="Broomall S.M."/>
            <person name="Bishop-Lilly K.A."/>
            <person name="Bruce D.C."/>
            <person name="Gibbons H.S."/>
            <person name="Coyne S.R."/>
            <person name="Lo C.C."/>
            <person name="Meincke L."/>
            <person name="Munk A.C."/>
            <person name="Koroleva G.I."/>
            <person name="Rosenzweig C.N."/>
            <person name="Palacios G.F."/>
            <person name="Redden C.L."/>
            <person name="Minogue T.D."/>
            <person name="Chain P.S."/>
        </authorList>
    </citation>
    <scope>NUCLEOTIDE SEQUENCE [LARGE SCALE GENOMIC DNA]</scope>
    <source>
        <strain evidence="2">ATCC 14581 / DSM 32 / JCM 2506 / NBRC 15308 / NCIMB 9376 / NCTC 10342 / NRRL B-14308 / VKM B-512</strain>
    </source>
</reference>
<dbReference type="HOGENOM" id="CLU_212477_0_0_9"/>
<sequence>MGTIVCQTCNCTIDHFEDEKVTRLYSTCKSGECQKADEDLD</sequence>